<organism evidence="3 4">
    <name type="scientific">Sedimenticola thiotaurini</name>
    <dbReference type="NCBI Taxonomy" id="1543721"/>
    <lineage>
        <taxon>Bacteria</taxon>
        <taxon>Pseudomonadati</taxon>
        <taxon>Pseudomonadota</taxon>
        <taxon>Gammaproteobacteria</taxon>
        <taxon>Chromatiales</taxon>
        <taxon>Sedimenticolaceae</taxon>
        <taxon>Sedimenticola</taxon>
    </lineage>
</organism>
<feature type="region of interest" description="Disordered" evidence="1">
    <location>
        <begin position="2469"/>
        <end position="2494"/>
    </location>
</feature>
<dbReference type="Pfam" id="PF13332">
    <property type="entry name" value="Fil_haemagg_2"/>
    <property type="match status" value="2"/>
</dbReference>
<reference evidence="3 4" key="1">
    <citation type="submission" date="2019-07" db="EMBL/GenBank/DDBJ databases">
        <title>The pathways for chlorine oxyanion respiration interact through the shared metabolite chlorate.</title>
        <authorList>
            <person name="Barnum T.P."/>
            <person name="Cheng Y."/>
            <person name="Hill K.A."/>
            <person name="Lucas L.N."/>
            <person name="Carlson H.K."/>
            <person name="Coates J.D."/>
        </authorList>
    </citation>
    <scope>NUCLEOTIDE SEQUENCE [LARGE SCALE GENOMIC DNA]</scope>
    <source>
        <strain evidence="3">BK-3</strain>
    </source>
</reference>
<protein>
    <submittedName>
        <fullName evidence="3">Filamentous hemagglutinin N-terminal domain-containing protein</fullName>
    </submittedName>
</protein>
<proteinExistence type="predicted"/>
<dbReference type="InterPro" id="IPR024973">
    <property type="entry name" value="ESPR"/>
</dbReference>
<comment type="caution">
    <text evidence="3">The sequence shown here is derived from an EMBL/GenBank/DDBJ whole genome shotgun (WGS) entry which is preliminary data.</text>
</comment>
<feature type="compositionally biased region" description="Low complexity" evidence="1">
    <location>
        <begin position="2469"/>
        <end position="2480"/>
    </location>
</feature>
<dbReference type="InterPro" id="IPR049271">
    <property type="entry name" value="DUF6862"/>
</dbReference>
<dbReference type="InterPro" id="IPR012334">
    <property type="entry name" value="Pectin_lyas_fold"/>
</dbReference>
<dbReference type="Pfam" id="PF14411">
    <property type="entry name" value="LHH"/>
    <property type="match status" value="1"/>
</dbReference>
<dbReference type="Pfam" id="PF05860">
    <property type="entry name" value="TPS"/>
    <property type="match status" value="1"/>
</dbReference>
<dbReference type="Pfam" id="PF21726">
    <property type="entry name" value="DUF6862"/>
    <property type="match status" value="1"/>
</dbReference>
<dbReference type="EMBL" id="VMRY01000036">
    <property type="protein sequence ID" value="TVT55151.1"/>
    <property type="molecule type" value="Genomic_DNA"/>
</dbReference>
<feature type="region of interest" description="Disordered" evidence="1">
    <location>
        <begin position="2178"/>
        <end position="2197"/>
    </location>
</feature>
<dbReference type="NCBIfam" id="TIGR01731">
    <property type="entry name" value="fil_hemag_20aa"/>
    <property type="match status" value="25"/>
</dbReference>
<dbReference type="Proteomes" id="UP000317355">
    <property type="component" value="Unassembled WGS sequence"/>
</dbReference>
<feature type="domain" description="Filamentous haemagglutinin FhaB/tRNA nuclease CdiA-like TPS" evidence="2">
    <location>
        <begin position="94"/>
        <end position="214"/>
    </location>
</feature>
<dbReference type="Gene3D" id="2.160.20.10">
    <property type="entry name" value="Single-stranded right-handed beta-helix, Pectin lyase-like"/>
    <property type="match status" value="1"/>
</dbReference>
<evidence type="ECO:0000313" key="4">
    <source>
        <dbReference type="Proteomes" id="UP000317355"/>
    </source>
</evidence>
<dbReference type="Pfam" id="PF05594">
    <property type="entry name" value="Fil_haemagg"/>
    <property type="match status" value="11"/>
</dbReference>
<dbReference type="InterPro" id="IPR008619">
    <property type="entry name" value="Filamentous_hemagglutn_rpt"/>
</dbReference>
<dbReference type="InterPro" id="IPR008638">
    <property type="entry name" value="FhaB/CdiA-like_TPS"/>
</dbReference>
<dbReference type="SMART" id="SM00912">
    <property type="entry name" value="Haemagg_act"/>
    <property type="match status" value="1"/>
</dbReference>
<dbReference type="InterPro" id="IPR025157">
    <property type="entry name" value="Hemagglutinin_rpt"/>
</dbReference>
<name>A0A558D2A9_9GAMM</name>
<dbReference type="SUPFAM" id="SSF51126">
    <property type="entry name" value="Pectin lyase-like"/>
    <property type="match status" value="1"/>
</dbReference>
<feature type="compositionally biased region" description="Low complexity" evidence="1">
    <location>
        <begin position="2188"/>
        <end position="2197"/>
    </location>
</feature>
<sequence>MNKNRYRLVFNMARGLWMAVAEIVKARGKAASPVVSSSTHSSAVYSLHCTLRPLRLALLGAWGGLLVAAPMAQADIVADSTAATGQRPEVTQAANGVTLVNIQRPGAAGVSHNLYHRFNVDAEGALLNNARTPVKTQLAGWVNGNPNLVGGTARIILNEVNSADPSILRGYLEVAGDRAQVIVANPSGITCAGCGFINASRSTLTTGQPIFDSGNLSGFDVRGGELRIEGNGLDGRQSDYTDLIARAVTVNAGIWANELNLVTGANQVSLQGAVEQKLNPNASQPSFALDVKALGGMYAGKITLIGTEYGVGVRNAGQIGAPVGELRLTADGRLENSGTFAAQDLKLSLRDALDNSGVLSADNDLSLQVGKSVDNQGTLYAARDTTITAAGFTNRIGNQGRGGVISSGQDLRITVDQSGGVLDNQANATLAAGIERDGSQGQTGSLYLSVNGVLQGQGRQSAAEHLILNAASIKLDNGQTQAENIQLTAVTGDVSNRAGALYANEQLTIDVAGRASQTLDNHQGQISAYQLQINAGQLINVDGLLINTGTTDSQLTVAGTLDNNGGRIASNSDQLSLTANLLDNRQGEVVHAGNSKLSLQLDTLQGTGGTLASNSLLTIDSDALILDDGTTTANGIQIQTGNLSHQRGDLVSAAPASLNVQATLDNRNGQINLASASTLIANQLLNSAGLIHAANGQLNITISNLLDNQNGTLSAQQLLLAADALDNRQGVVNVADMMRLLLTGALDNRNGQMVANNTLTVQSQSLDNQSGLVSSRQGDLMLTSSGFLQNGQGRIESGATTKLTTGGMDNCNGEVLGGALQINTQQQTLDNRSGQLIAQRQLNLRSGALNNSSGLLQSGEDMVVDTQGHMLDNSATANAGGINSQSALTLSTGDLNNTNGYLGASGTLLAQLGRLDNSNQGLVLSEQQLLLSAVSIDNRQGSLQSKDDQTLNISGTLDNQGGTLLSEAEINLQAAVLDNRSTLLGTQGVQAKNLQIAVDQLHNQSGRLLADQSVQVQASTALDNQDGQLSGGDSVELTTARLNNTRGSVQAGNRLSLSATDLINVDTQAGHQGLQADSIDLAFMNFDNQQGRLLANQQLTLRGSGQLDNRNGLLSSMQALQLTDTQNSRTLRVANQQGRFVAGAQLQLSSYSIQGDGELLALGDLDLSLVSDLNNQGDLITNGNLNLILQGDLTNAGKLAAGGMLSLDAVNIDNGIGAEISAPVNLIQASGILSNQGLIDGSRTRIKATTLDNFGTGRIYGDQLAIQTTTLSNRDHNARAAVIASRGDLDLGVGSLDNSSGALIFSAGDLRIGGTLDSNDRATGKVGPLTNNSAGIETLGELVITASLLQNQNSGFQVDSQHTLVNESHTERRYVNSEDYYERTYLRNEYEQVISATDPGRVVSAGNMTLNVDQVVNDKSHILAGGALTLNAIQVDNLDATLENSQEDAGQERFSWIEYCHMGKDKCRRYTPYTPYQPPVKITTIPVTVARLEQQNNPSLNNPGLSTHQVDVITPTLQAADNNTDAVQQVNQSLVAQQQLALTAQSVTLSTVNSNGQNPVVHSGGQLIQLPSSALFNYQTAPSHQVLIETDPRFANYRSWLSSDYMLDQLQLDPARTMKRLGDGFYEQRLLQQQITQLTGQRYLAGYQSDEEQFKALMNAGITFALAYDLTPGIALTTEQMTHLTSDLVWMVEQTVVLSDGSRHNVLVPQLYAVLEPGDINGRGALLGGEQVAVNLSGDLINEGTVQAVDSLNLSAVNISNRRGSFTAHSAQLTAIQDIDNEAGLMQGRDRLVVQAGRDLSVRAATREGLNQVGASQFERIHLDGVGTLQVLNPEGQLAASAGRDLTLTSAAVLNEGEGGTTQLNAGRDLQLDTTETRMRDAIVWDSRNYRTEDLQREIGTAIQTEGDLTLTAGNDLSARAAQISSNGHLRAFAEGDIAIEHGTNSDHNTRRQVIQSSGFLSSKTTIDESRSTTRSVHGSTLSADDITLQAGQDLSITGSQLVATESVNLNAGRQISIQSGQQTSESYSYHQKKKSGLFSSGSGFGITLGTMQKSDQVDQQQTTQVSSTVGALNGDVNLNAGKDVTVQASDLLARQGSIRVEGANITLDSADDTLDREEEHKLKQSGLTLALSGGIIDTLQTIKSSVERIDSVEDGRLKALHAWRIGRIAKNLPEDFKAPATANNTPQSSGINLSISLGSSSSQQQISQQNRTALGSSLIADQQISLRARGKTEQGDGAAEEPRLTGGDIKMTGALLEADQITLNAANELNLSSAENHSDYNETSKSKSAGIGISIGSDGLLFFVEGSRSRGLVNQSDDHYLETLINAKEKATLISGGDTTLKGAQVNARRIEVNSGGDLNIISQQDEEHFKKRNQSIGGRVGIGYGRMSVSLNASKLKADSEYIAVQEQSGLFAGTGGLDVQVQNHTDLQAGAIVSEAEPENNHFSTDSLSYNAIDNHAKYDVESKSISFSSSGSSGPTKGFGGGASSDSGEAQNTTYAAISEGDITIRSNPNQSLDELKKSKEEAHRVLERIFSEEMVQQMQEEVEFAQLLSEEGPRAIGDYADSQLTEANELRHLAKSANAAERDALNAEADRIEANWKESGHLRIALHAFVGGLGNGLEGVVGAGITASAIPHIDGLLEKSGVSKETRKAILIAASAGVGGLVGGQPGALASMGQTVNNYLSHLEATRLNELKKHLLTCEADCSIDAVRAEIKALEGLDRHRDEYARIVCALPTSAACGQVIGQMQVFREGYLAAGPSSMLSRQKIESNQLAEQLFTYRQRAANPGIYNSVKGVGTSIGTGIEGTLDLGLLAGNAVLGDEHSQEMLVQIAAATKAFLAHPVDNTEKAIKTKLDEIDRLEEGQTDLAHQKRAELYTSGAFTVTGAGALAITGGKVVIAGSKLAVSGSKALVNNAKKAAGSAAEKIKSIDWAGFVGDTGGDLASVRAGNGFILGGGVVPGSTLAKRGIVEFQGLEVRAVRDLSHLDEGTLRAMQEYGFAAKDAKGNSLVLHHHLQDPAGPIIEIPAANHSIRNARQHPFGNEKGLGLTAEERAQFNQWRSDYWKSRAAEELKNRGLQ</sequence>
<dbReference type="InterPro" id="IPR026834">
    <property type="entry name" value="LHH"/>
</dbReference>
<evidence type="ECO:0000313" key="3">
    <source>
        <dbReference type="EMBL" id="TVT55151.1"/>
    </source>
</evidence>
<accession>A0A558D2A9</accession>
<dbReference type="NCBIfam" id="TIGR01901">
    <property type="entry name" value="adhes_NPXG"/>
    <property type="match status" value="1"/>
</dbReference>
<gene>
    <name evidence="3" type="ORF">FHK82_08985</name>
</gene>
<dbReference type="InterPro" id="IPR011050">
    <property type="entry name" value="Pectin_lyase_fold/virulence"/>
</dbReference>
<feature type="region of interest" description="Disordered" evidence="1">
    <location>
        <begin position="2228"/>
        <end position="2247"/>
    </location>
</feature>
<evidence type="ECO:0000259" key="2">
    <source>
        <dbReference type="SMART" id="SM00912"/>
    </source>
</evidence>
<dbReference type="Pfam" id="PF13018">
    <property type="entry name" value="ESPR"/>
    <property type="match status" value="1"/>
</dbReference>
<evidence type="ECO:0000256" key="1">
    <source>
        <dbReference type="SAM" id="MobiDB-lite"/>
    </source>
</evidence>
<dbReference type="InterPro" id="IPR010069">
    <property type="entry name" value="CdiA_FHA1_rpt"/>
</dbReference>
<dbReference type="GO" id="GO:0003824">
    <property type="term" value="F:catalytic activity"/>
    <property type="evidence" value="ECO:0007669"/>
    <property type="project" value="UniProtKB-ARBA"/>
</dbReference>